<feature type="transmembrane region" description="Helical" evidence="5">
    <location>
        <begin position="53"/>
        <end position="78"/>
    </location>
</feature>
<evidence type="ECO:0000256" key="1">
    <source>
        <dbReference type="ARBA" id="ARBA00004141"/>
    </source>
</evidence>
<proteinExistence type="predicted"/>
<reference evidence="6" key="1">
    <citation type="submission" date="2022-01" db="EMBL/GenBank/DDBJ databases">
        <title>Genome Sequence Resource for Two Populations of Ditylenchus destructor, the Migratory Endoparasitic Phytonematode.</title>
        <authorList>
            <person name="Zhang H."/>
            <person name="Lin R."/>
            <person name="Xie B."/>
        </authorList>
    </citation>
    <scope>NUCLEOTIDE SEQUENCE</scope>
    <source>
        <strain evidence="6">BazhouSP</strain>
    </source>
</reference>
<gene>
    <name evidence="6" type="ORF">DdX_00713</name>
</gene>
<dbReference type="AlphaFoldDB" id="A0AAD4R7H7"/>
<dbReference type="GO" id="GO:0016020">
    <property type="term" value="C:membrane"/>
    <property type="evidence" value="ECO:0007669"/>
    <property type="project" value="UniProtKB-SubCell"/>
</dbReference>
<feature type="transmembrane region" description="Helical" evidence="5">
    <location>
        <begin position="186"/>
        <end position="207"/>
    </location>
</feature>
<accession>A0AAD4R7H7</accession>
<comment type="subcellular location">
    <subcellularLocation>
        <location evidence="1">Membrane</location>
        <topology evidence="1">Multi-pass membrane protein</topology>
    </subcellularLocation>
</comment>
<keyword evidence="7" id="KW-1185">Reference proteome</keyword>
<feature type="transmembrane region" description="Helical" evidence="5">
    <location>
        <begin position="90"/>
        <end position="109"/>
    </location>
</feature>
<protein>
    <submittedName>
        <fullName evidence="6">Organic solute transporter ostalpha domain-containing protein</fullName>
    </submittedName>
</protein>
<evidence type="ECO:0000313" key="7">
    <source>
        <dbReference type="Proteomes" id="UP001201812"/>
    </source>
</evidence>
<evidence type="ECO:0000313" key="6">
    <source>
        <dbReference type="EMBL" id="KAI1728524.1"/>
    </source>
</evidence>
<dbReference type="InterPro" id="IPR005178">
    <property type="entry name" value="Ostalpha/TMEM184C"/>
</dbReference>
<comment type="caution">
    <text evidence="6">The sequence shown here is derived from an EMBL/GenBank/DDBJ whole genome shotgun (WGS) entry which is preliminary data.</text>
</comment>
<dbReference type="EMBL" id="JAKKPZ010000001">
    <property type="protein sequence ID" value="KAI1728524.1"/>
    <property type="molecule type" value="Genomic_DNA"/>
</dbReference>
<dbReference type="PANTHER" id="PTHR23423">
    <property type="entry name" value="ORGANIC SOLUTE TRANSPORTER-RELATED"/>
    <property type="match status" value="1"/>
</dbReference>
<organism evidence="6 7">
    <name type="scientific">Ditylenchus destructor</name>
    <dbReference type="NCBI Taxonomy" id="166010"/>
    <lineage>
        <taxon>Eukaryota</taxon>
        <taxon>Metazoa</taxon>
        <taxon>Ecdysozoa</taxon>
        <taxon>Nematoda</taxon>
        <taxon>Chromadorea</taxon>
        <taxon>Rhabditida</taxon>
        <taxon>Tylenchina</taxon>
        <taxon>Tylenchomorpha</taxon>
        <taxon>Sphaerularioidea</taxon>
        <taxon>Anguinidae</taxon>
        <taxon>Anguininae</taxon>
        <taxon>Ditylenchus</taxon>
    </lineage>
</organism>
<evidence type="ECO:0000256" key="5">
    <source>
        <dbReference type="SAM" id="Phobius"/>
    </source>
</evidence>
<feature type="transmembrane region" description="Helical" evidence="5">
    <location>
        <begin position="295"/>
        <end position="318"/>
    </location>
</feature>
<keyword evidence="2 5" id="KW-0812">Transmembrane</keyword>
<feature type="transmembrane region" description="Helical" evidence="5">
    <location>
        <begin position="115"/>
        <end position="136"/>
    </location>
</feature>
<evidence type="ECO:0000256" key="2">
    <source>
        <dbReference type="ARBA" id="ARBA00022692"/>
    </source>
</evidence>
<dbReference type="SMART" id="SM01417">
    <property type="entry name" value="Solute_trans_a"/>
    <property type="match status" value="1"/>
</dbReference>
<feature type="transmembrane region" description="Helical" evidence="5">
    <location>
        <begin position="219"/>
        <end position="239"/>
    </location>
</feature>
<dbReference type="Pfam" id="PF03619">
    <property type="entry name" value="Solute_trans_a"/>
    <property type="match status" value="1"/>
</dbReference>
<keyword evidence="4 5" id="KW-0472">Membrane</keyword>
<sequence length="361" mass="40493">MGSFGDFLMTILRTILTLLIPQNIEVKCIPQISNETDPPSATVFLQNLQSFQIVFLAVGSVLTFAVLSLAVVQFYHVWMYISSEERRNNMYFLVSLFPVSTACCLIGMYCPRTAILLSSFGLLYFLTCLFILVSFIQHLSQGRSVLSRQLTERGKRISFKSPPLCCFLSCLPEAKPTESNLVRLEWIVLQAPIVRVFIVIGQVIAVAEARENALKWLHLFDLASLASLLLAIFGIHTLARVTSDQLSQFGFSSIFRVVDVSLLFFSAQQPILFQNILLRFGVIHCGPVLSPHDNARFICNFVIICELFILSLFSTFLVSPRRNNLFDLYRDKRVSSATISASSDQAETCTQLTDLLTDSGE</sequence>
<dbReference type="Proteomes" id="UP001201812">
    <property type="component" value="Unassembled WGS sequence"/>
</dbReference>
<keyword evidence="3 5" id="KW-1133">Transmembrane helix</keyword>
<name>A0AAD4R7H7_9BILA</name>
<evidence type="ECO:0000256" key="4">
    <source>
        <dbReference type="ARBA" id="ARBA00023136"/>
    </source>
</evidence>
<evidence type="ECO:0000256" key="3">
    <source>
        <dbReference type="ARBA" id="ARBA00022989"/>
    </source>
</evidence>